<evidence type="ECO:0000259" key="2">
    <source>
        <dbReference type="Pfam" id="PF20237"/>
    </source>
</evidence>
<organism evidence="3 4">
    <name type="scientific">Zasmidium cellare ATCC 36951</name>
    <dbReference type="NCBI Taxonomy" id="1080233"/>
    <lineage>
        <taxon>Eukaryota</taxon>
        <taxon>Fungi</taxon>
        <taxon>Dikarya</taxon>
        <taxon>Ascomycota</taxon>
        <taxon>Pezizomycotina</taxon>
        <taxon>Dothideomycetes</taxon>
        <taxon>Dothideomycetidae</taxon>
        <taxon>Mycosphaerellales</taxon>
        <taxon>Mycosphaerellaceae</taxon>
        <taxon>Zasmidium</taxon>
    </lineage>
</organism>
<keyword evidence="1" id="KW-0812">Transmembrane</keyword>
<dbReference type="PANTHER" id="PTHR34502">
    <property type="entry name" value="DUF6594 DOMAIN-CONTAINING PROTEIN-RELATED"/>
    <property type="match status" value="1"/>
</dbReference>
<name>A0A6A6CCH4_ZASCE</name>
<dbReference type="Proteomes" id="UP000799537">
    <property type="component" value="Unassembled WGS sequence"/>
</dbReference>
<dbReference type="AlphaFoldDB" id="A0A6A6CCH4"/>
<keyword evidence="4" id="KW-1185">Reference proteome</keyword>
<gene>
    <name evidence="3" type="ORF">M409DRAFT_25134</name>
</gene>
<evidence type="ECO:0000256" key="1">
    <source>
        <dbReference type="SAM" id="Phobius"/>
    </source>
</evidence>
<sequence length="281" mass="31441">MAQSTGYHQLADLMGPYAEAAIFRRFGPLAMLSLLSLQAELVELDAEFRKICQEDDQSVNEADKNFSKYFRALRRSEEGGTAHQYEKLMEIRSKLNEYCAHALFTNSSHAGLTNINRLCSASSSANIKAWASNSVGTRLLEKVDADIFGKRRLDRDLVSLYARPSEQDLASESVTTHLLTWFHKLWGSKSSARKQSKGIDPLSGAMDYNKETLLRLNTILISVISAAMPVLSIIALYYIKSTIERIGALVVIYHGIRPGTCDFHQCTATGDLRNNFNFCCR</sequence>
<keyword evidence="1" id="KW-1133">Transmembrane helix</keyword>
<accession>A0A6A6CCH4</accession>
<dbReference type="Pfam" id="PF20237">
    <property type="entry name" value="DUF6594"/>
    <property type="match status" value="1"/>
</dbReference>
<dbReference type="RefSeq" id="XP_033665630.1">
    <property type="nucleotide sequence ID" value="XM_033807555.1"/>
</dbReference>
<dbReference type="InterPro" id="IPR046529">
    <property type="entry name" value="DUF6594"/>
</dbReference>
<reference evidence="3" key="1">
    <citation type="journal article" date="2020" name="Stud. Mycol.">
        <title>101 Dothideomycetes genomes: a test case for predicting lifestyles and emergence of pathogens.</title>
        <authorList>
            <person name="Haridas S."/>
            <person name="Albert R."/>
            <person name="Binder M."/>
            <person name="Bloem J."/>
            <person name="Labutti K."/>
            <person name="Salamov A."/>
            <person name="Andreopoulos B."/>
            <person name="Baker S."/>
            <person name="Barry K."/>
            <person name="Bills G."/>
            <person name="Bluhm B."/>
            <person name="Cannon C."/>
            <person name="Castanera R."/>
            <person name="Culley D."/>
            <person name="Daum C."/>
            <person name="Ezra D."/>
            <person name="Gonzalez J."/>
            <person name="Henrissat B."/>
            <person name="Kuo A."/>
            <person name="Liang C."/>
            <person name="Lipzen A."/>
            <person name="Lutzoni F."/>
            <person name="Magnuson J."/>
            <person name="Mondo S."/>
            <person name="Nolan M."/>
            <person name="Ohm R."/>
            <person name="Pangilinan J."/>
            <person name="Park H.-J."/>
            <person name="Ramirez L."/>
            <person name="Alfaro M."/>
            <person name="Sun H."/>
            <person name="Tritt A."/>
            <person name="Yoshinaga Y."/>
            <person name="Zwiers L.-H."/>
            <person name="Turgeon B."/>
            <person name="Goodwin S."/>
            <person name="Spatafora J."/>
            <person name="Crous P."/>
            <person name="Grigoriev I."/>
        </authorList>
    </citation>
    <scope>NUCLEOTIDE SEQUENCE</scope>
    <source>
        <strain evidence="3">ATCC 36951</strain>
    </source>
</reference>
<protein>
    <recommendedName>
        <fullName evidence="2">DUF6594 domain-containing protein</fullName>
    </recommendedName>
</protein>
<feature type="transmembrane region" description="Helical" evidence="1">
    <location>
        <begin position="219"/>
        <end position="239"/>
    </location>
</feature>
<keyword evidence="1" id="KW-0472">Membrane</keyword>
<dbReference type="GeneID" id="54560827"/>
<proteinExistence type="predicted"/>
<feature type="domain" description="DUF6594" evidence="2">
    <location>
        <begin position="7"/>
        <end position="252"/>
    </location>
</feature>
<evidence type="ECO:0000313" key="3">
    <source>
        <dbReference type="EMBL" id="KAF2164741.1"/>
    </source>
</evidence>
<dbReference type="OrthoDB" id="5342093at2759"/>
<dbReference type="EMBL" id="ML993603">
    <property type="protein sequence ID" value="KAF2164741.1"/>
    <property type="molecule type" value="Genomic_DNA"/>
</dbReference>
<dbReference type="PANTHER" id="PTHR34502:SF5">
    <property type="entry name" value="DUF6594 DOMAIN-CONTAINING PROTEIN"/>
    <property type="match status" value="1"/>
</dbReference>
<evidence type="ECO:0000313" key="4">
    <source>
        <dbReference type="Proteomes" id="UP000799537"/>
    </source>
</evidence>